<evidence type="ECO:0000313" key="14">
    <source>
        <dbReference type="Proteomes" id="UP000039865"/>
    </source>
</evidence>
<dbReference type="PANTHER" id="PTHR44899">
    <property type="entry name" value="CAMK FAMILY PROTEIN KINASE"/>
    <property type="match status" value="1"/>
</dbReference>
<dbReference type="GO" id="GO:0004674">
    <property type="term" value="F:protein serine/threonine kinase activity"/>
    <property type="evidence" value="ECO:0007669"/>
    <property type="project" value="UniProtKB-KW"/>
</dbReference>
<feature type="compositionally biased region" description="Acidic residues" evidence="11">
    <location>
        <begin position="524"/>
        <end position="534"/>
    </location>
</feature>
<dbReference type="AlphaFoldDB" id="A0A078AGQ8"/>
<keyword evidence="3" id="KW-0723">Serine/threonine-protein kinase</keyword>
<gene>
    <name evidence="13" type="primary">Contig18414.g19560</name>
    <name evidence="13" type="ORF">STYLEM_10487</name>
</gene>
<feature type="region of interest" description="Disordered" evidence="11">
    <location>
        <begin position="467"/>
        <end position="541"/>
    </location>
</feature>
<keyword evidence="6 13" id="KW-0418">Kinase</keyword>
<dbReference type="EC" id="2.7.11.1" evidence="2"/>
<comment type="similarity">
    <text evidence="1">Belongs to the protein kinase superfamily. NEK Ser/Thr protein kinase family. NIMA subfamily.</text>
</comment>
<dbReference type="PROSITE" id="PS50011">
    <property type="entry name" value="PROTEIN_KINASE_DOM"/>
    <property type="match status" value="1"/>
</dbReference>
<evidence type="ECO:0000256" key="6">
    <source>
        <dbReference type="ARBA" id="ARBA00022777"/>
    </source>
</evidence>
<dbReference type="PANTHER" id="PTHR44899:SF3">
    <property type="entry name" value="SERINE_THREONINE-PROTEIN KINASE NEK1"/>
    <property type="match status" value="1"/>
</dbReference>
<evidence type="ECO:0000256" key="1">
    <source>
        <dbReference type="ARBA" id="ARBA00010886"/>
    </source>
</evidence>
<evidence type="ECO:0000256" key="8">
    <source>
        <dbReference type="ARBA" id="ARBA00047899"/>
    </source>
</evidence>
<evidence type="ECO:0000256" key="3">
    <source>
        <dbReference type="ARBA" id="ARBA00022527"/>
    </source>
</evidence>
<dbReference type="Pfam" id="PF00069">
    <property type="entry name" value="Pkinase"/>
    <property type="match status" value="1"/>
</dbReference>
<dbReference type="OMA" id="RNANTVW"/>
<feature type="compositionally biased region" description="Polar residues" evidence="11">
    <location>
        <begin position="1"/>
        <end position="14"/>
    </location>
</feature>
<evidence type="ECO:0000256" key="7">
    <source>
        <dbReference type="ARBA" id="ARBA00022840"/>
    </source>
</evidence>
<evidence type="ECO:0000256" key="9">
    <source>
        <dbReference type="ARBA" id="ARBA00048679"/>
    </source>
</evidence>
<proteinExistence type="inferred from homology"/>
<evidence type="ECO:0000256" key="5">
    <source>
        <dbReference type="ARBA" id="ARBA00022741"/>
    </source>
</evidence>
<dbReference type="Proteomes" id="UP000039865">
    <property type="component" value="Unassembled WGS sequence"/>
</dbReference>
<comment type="catalytic activity">
    <reaction evidence="8">
        <text>L-threonyl-[protein] + ATP = O-phospho-L-threonyl-[protein] + ADP + H(+)</text>
        <dbReference type="Rhea" id="RHEA:46608"/>
        <dbReference type="Rhea" id="RHEA-COMP:11060"/>
        <dbReference type="Rhea" id="RHEA-COMP:11605"/>
        <dbReference type="ChEBI" id="CHEBI:15378"/>
        <dbReference type="ChEBI" id="CHEBI:30013"/>
        <dbReference type="ChEBI" id="CHEBI:30616"/>
        <dbReference type="ChEBI" id="CHEBI:61977"/>
        <dbReference type="ChEBI" id="CHEBI:456216"/>
        <dbReference type="EC" id="2.7.11.1"/>
    </reaction>
</comment>
<dbReference type="InterPro" id="IPR011009">
    <property type="entry name" value="Kinase-like_dom_sf"/>
</dbReference>
<feature type="region of interest" description="Disordered" evidence="11">
    <location>
        <begin position="1"/>
        <end position="21"/>
    </location>
</feature>
<reference evidence="13 14" key="1">
    <citation type="submission" date="2014-06" db="EMBL/GenBank/DDBJ databases">
        <authorList>
            <person name="Swart Estienne"/>
        </authorList>
    </citation>
    <scope>NUCLEOTIDE SEQUENCE [LARGE SCALE GENOMIC DNA]</scope>
    <source>
        <strain evidence="13 14">130c</strain>
    </source>
</reference>
<dbReference type="PROSITE" id="PS00107">
    <property type="entry name" value="PROTEIN_KINASE_ATP"/>
    <property type="match status" value="1"/>
</dbReference>
<feature type="region of interest" description="Disordered" evidence="11">
    <location>
        <begin position="397"/>
        <end position="433"/>
    </location>
</feature>
<dbReference type="InterPro" id="IPR017441">
    <property type="entry name" value="Protein_kinase_ATP_BS"/>
</dbReference>
<dbReference type="SUPFAM" id="SSF56112">
    <property type="entry name" value="Protein kinase-like (PK-like)"/>
    <property type="match status" value="1"/>
</dbReference>
<organism evidence="13 14">
    <name type="scientific">Stylonychia lemnae</name>
    <name type="common">Ciliate</name>
    <dbReference type="NCBI Taxonomy" id="5949"/>
    <lineage>
        <taxon>Eukaryota</taxon>
        <taxon>Sar</taxon>
        <taxon>Alveolata</taxon>
        <taxon>Ciliophora</taxon>
        <taxon>Intramacronucleata</taxon>
        <taxon>Spirotrichea</taxon>
        <taxon>Stichotrichia</taxon>
        <taxon>Sporadotrichida</taxon>
        <taxon>Oxytrichidae</taxon>
        <taxon>Stylonychinae</taxon>
        <taxon>Stylonychia</taxon>
    </lineage>
</organism>
<feature type="binding site" evidence="10">
    <location>
        <position position="63"/>
    </location>
    <ligand>
        <name>ATP</name>
        <dbReference type="ChEBI" id="CHEBI:30616"/>
    </ligand>
</feature>
<dbReference type="InterPro" id="IPR000719">
    <property type="entry name" value="Prot_kinase_dom"/>
</dbReference>
<name>A0A078AGQ8_STYLE</name>
<dbReference type="OrthoDB" id="248923at2759"/>
<keyword evidence="5 10" id="KW-0547">Nucleotide-binding</keyword>
<evidence type="ECO:0000256" key="11">
    <source>
        <dbReference type="SAM" id="MobiDB-lite"/>
    </source>
</evidence>
<dbReference type="FunFam" id="3.30.200.20:FF:000097">
    <property type="entry name" value="Probable serine/threonine-protein kinase nek1"/>
    <property type="match status" value="1"/>
</dbReference>
<evidence type="ECO:0000259" key="12">
    <source>
        <dbReference type="PROSITE" id="PS50011"/>
    </source>
</evidence>
<dbReference type="GO" id="GO:0005524">
    <property type="term" value="F:ATP binding"/>
    <property type="evidence" value="ECO:0007669"/>
    <property type="project" value="UniProtKB-UniRule"/>
</dbReference>
<evidence type="ECO:0000256" key="10">
    <source>
        <dbReference type="PROSITE-ProRule" id="PRU10141"/>
    </source>
</evidence>
<dbReference type="InParanoid" id="A0A078AGQ8"/>
<feature type="domain" description="Protein kinase" evidence="12">
    <location>
        <begin position="34"/>
        <end position="280"/>
    </location>
</feature>
<evidence type="ECO:0000256" key="4">
    <source>
        <dbReference type="ARBA" id="ARBA00022679"/>
    </source>
</evidence>
<dbReference type="EMBL" id="CCKQ01009981">
    <property type="protein sequence ID" value="CDW81470.1"/>
    <property type="molecule type" value="Genomic_DNA"/>
</dbReference>
<dbReference type="InterPro" id="IPR051131">
    <property type="entry name" value="NEK_Ser/Thr_kinase_NIMA"/>
</dbReference>
<keyword evidence="7 10" id="KW-0067">ATP-binding</keyword>
<dbReference type="Gene3D" id="3.30.200.20">
    <property type="entry name" value="Phosphorylase Kinase, domain 1"/>
    <property type="match status" value="1"/>
</dbReference>
<keyword evidence="14" id="KW-1185">Reference proteome</keyword>
<keyword evidence="4" id="KW-0808">Transferase</keyword>
<protein>
    <recommendedName>
        <fullName evidence="2">non-specific serine/threonine protein kinase</fullName>
        <ecNumber evidence="2">2.7.11.1</ecNumber>
    </recommendedName>
</protein>
<dbReference type="Gene3D" id="1.10.510.10">
    <property type="entry name" value="Transferase(Phosphotransferase) domain 1"/>
    <property type="match status" value="1"/>
</dbReference>
<sequence length="878" mass="99798">MSKNQYSSNNQTGAAVQDSADKKNQGATTNLQDFKILTKLGEGAYSSVYKVLRLADMKEYALKKVKLLNLSDKERENALNEVRILASIKQKNVISYKEAFWDNEAQSLCIVMEYCDNGDLFQKICEHQKKGTEFLENEIWKVFIQSANVFLYKDWTAKLGDMNVSKISNYKGLNYTQTGTPYYASPEVWKDEPYDSKSDIWSLGCVLYEMITLKPPFRADDMQGLYKRVLKGVYQKIPNHFSQDLSNVVSALLQTKPSLRPSCEQILELSSTMKRSEKFFPEEVFNDKSTLVQEIRVPKNLMYLTDKLPGPNYEEKGKFYKNRSEVKIKLPKLTGSVIGNSNSQAQIEYQLPGIDSKNSKGSNGLNQQVSITEQVESINPSGQKKNIQQQQIIIQVNQKGKDKKSNGLKVSSLNQPNSGEKANNGINISHNSRDNQTKIQNQATLLPEINHSMILSPNHKPIKALLNEDSQNKRSKNRNRSRASSRFSSDKKDAMSSSDNLDSVLAQQRSIGEERVSVLSQNEITDEQNDEMDDLPPPINSKSPNIKSYSSKLQQMQNNQSRNVLSQMEDYSKLSANINPNNSIIQDDDSPQKQYGYRYSSLQPVRKNQELLQQRLPDVAKNVEMSLPQIKKVQPQIVDQSQLQYQYVNSNVRSLSPYRNPSLIQPIQSKQDLYKLKQSGIAAPQKSQSSGKLPKIKGQDQIMRQMQKQQYFLKGSPKLQNMYYRVANSYLKGYPPQMNIVGNSVKNSYQIYGGIMKPFQDDTVLQSAQYQSEKPKIQKIGKIQNPLKKDQRQVYLQSVIEDNQSIHPLLNRPTKKKVGLQQQSIDMLSPGKITTDLLQSINGGIQKPQFQGLDGMNLVLPKNHSSVLLKYQIQETKQ</sequence>
<accession>A0A078AGQ8</accession>
<comment type="catalytic activity">
    <reaction evidence="9">
        <text>L-seryl-[protein] + ATP = O-phospho-L-seryl-[protein] + ADP + H(+)</text>
        <dbReference type="Rhea" id="RHEA:17989"/>
        <dbReference type="Rhea" id="RHEA-COMP:9863"/>
        <dbReference type="Rhea" id="RHEA-COMP:11604"/>
        <dbReference type="ChEBI" id="CHEBI:15378"/>
        <dbReference type="ChEBI" id="CHEBI:29999"/>
        <dbReference type="ChEBI" id="CHEBI:30616"/>
        <dbReference type="ChEBI" id="CHEBI:83421"/>
        <dbReference type="ChEBI" id="CHEBI:456216"/>
        <dbReference type="EC" id="2.7.11.1"/>
    </reaction>
</comment>
<feature type="compositionally biased region" description="Basic residues" evidence="11">
    <location>
        <begin position="473"/>
        <end position="483"/>
    </location>
</feature>
<evidence type="ECO:0000256" key="2">
    <source>
        <dbReference type="ARBA" id="ARBA00012513"/>
    </source>
</evidence>
<evidence type="ECO:0000313" key="13">
    <source>
        <dbReference type="EMBL" id="CDW81470.1"/>
    </source>
</evidence>
<feature type="compositionally biased region" description="Polar residues" evidence="11">
    <location>
        <begin position="408"/>
        <end position="430"/>
    </location>
</feature>